<dbReference type="EMBL" id="GL377578">
    <property type="protein sequence ID" value="EFJ28887.1"/>
    <property type="molecule type" value="Genomic_DNA"/>
</dbReference>
<reference evidence="9 10" key="1">
    <citation type="journal article" date="2011" name="Science">
        <title>The Selaginella genome identifies genetic changes associated with the evolution of vascular plants.</title>
        <authorList>
            <person name="Banks J.A."/>
            <person name="Nishiyama T."/>
            <person name="Hasebe M."/>
            <person name="Bowman J.L."/>
            <person name="Gribskov M."/>
            <person name="dePamphilis C."/>
            <person name="Albert V.A."/>
            <person name="Aono N."/>
            <person name="Aoyama T."/>
            <person name="Ambrose B.A."/>
            <person name="Ashton N.W."/>
            <person name="Axtell M.J."/>
            <person name="Barker E."/>
            <person name="Barker M.S."/>
            <person name="Bennetzen J.L."/>
            <person name="Bonawitz N.D."/>
            <person name="Chapple C."/>
            <person name="Cheng C."/>
            <person name="Correa L.G."/>
            <person name="Dacre M."/>
            <person name="DeBarry J."/>
            <person name="Dreyer I."/>
            <person name="Elias M."/>
            <person name="Engstrom E.M."/>
            <person name="Estelle M."/>
            <person name="Feng L."/>
            <person name="Finet C."/>
            <person name="Floyd S.K."/>
            <person name="Frommer W.B."/>
            <person name="Fujita T."/>
            <person name="Gramzow L."/>
            <person name="Gutensohn M."/>
            <person name="Harholt J."/>
            <person name="Hattori M."/>
            <person name="Heyl A."/>
            <person name="Hirai T."/>
            <person name="Hiwatashi Y."/>
            <person name="Ishikawa M."/>
            <person name="Iwata M."/>
            <person name="Karol K.G."/>
            <person name="Koehler B."/>
            <person name="Kolukisaoglu U."/>
            <person name="Kubo M."/>
            <person name="Kurata T."/>
            <person name="Lalonde S."/>
            <person name="Li K."/>
            <person name="Li Y."/>
            <person name="Litt A."/>
            <person name="Lyons E."/>
            <person name="Manning G."/>
            <person name="Maruyama T."/>
            <person name="Michael T.P."/>
            <person name="Mikami K."/>
            <person name="Miyazaki S."/>
            <person name="Morinaga S."/>
            <person name="Murata T."/>
            <person name="Mueller-Roeber B."/>
            <person name="Nelson D.R."/>
            <person name="Obara M."/>
            <person name="Oguri Y."/>
            <person name="Olmstead R.G."/>
            <person name="Onodera N."/>
            <person name="Petersen B.L."/>
            <person name="Pils B."/>
            <person name="Prigge M."/>
            <person name="Rensing S.A."/>
            <person name="Riano-Pachon D.M."/>
            <person name="Roberts A.W."/>
            <person name="Sato Y."/>
            <person name="Scheller H.V."/>
            <person name="Schulz B."/>
            <person name="Schulz C."/>
            <person name="Shakirov E.V."/>
            <person name="Shibagaki N."/>
            <person name="Shinohara N."/>
            <person name="Shippen D.E."/>
            <person name="Soerensen I."/>
            <person name="Sotooka R."/>
            <person name="Sugimoto N."/>
            <person name="Sugita M."/>
            <person name="Sumikawa N."/>
            <person name="Tanurdzic M."/>
            <person name="Theissen G."/>
            <person name="Ulvskov P."/>
            <person name="Wakazuki S."/>
            <person name="Weng J.K."/>
            <person name="Willats W.W."/>
            <person name="Wipf D."/>
            <person name="Wolf P.G."/>
            <person name="Yang L."/>
            <person name="Zimmer A.D."/>
            <person name="Zhu Q."/>
            <person name="Mitros T."/>
            <person name="Hellsten U."/>
            <person name="Loque D."/>
            <person name="Otillar R."/>
            <person name="Salamov A."/>
            <person name="Schmutz J."/>
            <person name="Shapiro H."/>
            <person name="Lindquist E."/>
            <person name="Lucas S."/>
            <person name="Rokhsar D."/>
            <person name="Grigoriev I.V."/>
        </authorList>
    </citation>
    <scope>NUCLEOTIDE SEQUENCE [LARGE SCALE GENOMIC DNA]</scope>
</reference>
<dbReference type="Gene3D" id="3.10.20.620">
    <property type="match status" value="1"/>
</dbReference>
<dbReference type="GO" id="GO:0006995">
    <property type="term" value="P:cellular response to nitrogen starvation"/>
    <property type="evidence" value="ECO:0000318"/>
    <property type="project" value="GO_Central"/>
</dbReference>
<keyword evidence="3 5" id="KW-0832">Ubl conjugation</keyword>
<keyword evidence="10" id="KW-1185">Reference proteome</keyword>
<dbReference type="OMA" id="FPLKWYI"/>
<dbReference type="GO" id="GO:0034045">
    <property type="term" value="C:phagophore assembly site membrane"/>
    <property type="evidence" value="ECO:0000318"/>
    <property type="project" value="GO_Central"/>
</dbReference>
<keyword evidence="5" id="KW-0963">Cytoplasm</keyword>
<dbReference type="STRING" id="88036.D8RFL7"/>
<dbReference type="PANTHER" id="PTHR13040:SF2">
    <property type="entry name" value="AUTOPHAGY PROTEIN 5"/>
    <property type="match status" value="1"/>
</dbReference>
<organism evidence="10">
    <name type="scientific">Selaginella moellendorffii</name>
    <name type="common">Spikemoss</name>
    <dbReference type="NCBI Taxonomy" id="88036"/>
    <lineage>
        <taxon>Eukaryota</taxon>
        <taxon>Viridiplantae</taxon>
        <taxon>Streptophyta</taxon>
        <taxon>Embryophyta</taxon>
        <taxon>Tracheophyta</taxon>
        <taxon>Lycopodiopsida</taxon>
        <taxon>Selaginellales</taxon>
        <taxon>Selaginellaceae</taxon>
        <taxon>Selaginella</taxon>
    </lineage>
</organism>
<dbReference type="InterPro" id="IPR007239">
    <property type="entry name" value="Atg5"/>
</dbReference>
<dbReference type="GO" id="GO:0035973">
    <property type="term" value="P:aggrephagy"/>
    <property type="evidence" value="ECO:0000318"/>
    <property type="project" value="GO_Central"/>
</dbReference>
<dbReference type="GO" id="GO:0000045">
    <property type="term" value="P:autophagosome assembly"/>
    <property type="evidence" value="ECO:0000318"/>
    <property type="project" value="GO_Central"/>
</dbReference>
<dbReference type="GO" id="GO:0061908">
    <property type="term" value="C:phagophore"/>
    <property type="evidence" value="ECO:0000318"/>
    <property type="project" value="GO_Central"/>
</dbReference>
<comment type="subcellular location">
    <subcellularLocation>
        <location evidence="5">Cytoplasm</location>
    </subcellularLocation>
</comment>
<feature type="domain" description="Autophagy protein ATG5 UblA" evidence="8">
    <location>
        <begin position="9"/>
        <end position="110"/>
    </location>
</feature>
<dbReference type="Gene3D" id="1.10.246.190">
    <property type="entry name" value="Autophagy protein Apg5, helix rich domain"/>
    <property type="match status" value="1"/>
</dbReference>
<dbReference type="FunCoup" id="D8RFL7">
    <property type="interactions" value="3510"/>
</dbReference>
<gene>
    <name evidence="9" type="ORF">SELMODRAFT_92777</name>
</gene>
<proteinExistence type="inferred from homology"/>
<evidence type="ECO:0000259" key="6">
    <source>
        <dbReference type="Pfam" id="PF04106"/>
    </source>
</evidence>
<keyword evidence="4 5" id="KW-0072">Autophagy</keyword>
<comment type="similarity">
    <text evidence="1 5">Belongs to the ATG5 family.</text>
</comment>
<keyword evidence="2 5" id="KW-1017">Isopeptide bond</keyword>
<evidence type="ECO:0000256" key="5">
    <source>
        <dbReference type="RuleBase" id="RU361202"/>
    </source>
</evidence>
<dbReference type="GO" id="GO:0005776">
    <property type="term" value="C:autophagosome"/>
    <property type="evidence" value="ECO:0000318"/>
    <property type="project" value="GO_Central"/>
</dbReference>
<dbReference type="InterPro" id="IPR048939">
    <property type="entry name" value="ATG5_UblA"/>
</dbReference>
<feature type="non-terminal residue" evidence="9">
    <location>
        <position position="1"/>
    </location>
</feature>
<evidence type="ECO:0000256" key="3">
    <source>
        <dbReference type="ARBA" id="ARBA00022843"/>
    </source>
</evidence>
<evidence type="ECO:0000259" key="7">
    <source>
        <dbReference type="Pfam" id="PF20637"/>
    </source>
</evidence>
<dbReference type="eggNOG" id="KOG2976">
    <property type="taxonomic scope" value="Eukaryota"/>
</dbReference>
<dbReference type="Proteomes" id="UP000001514">
    <property type="component" value="Unassembled WGS sequence"/>
</dbReference>
<evidence type="ECO:0000256" key="2">
    <source>
        <dbReference type="ARBA" id="ARBA00022499"/>
    </source>
</evidence>
<dbReference type="GO" id="GO:0000423">
    <property type="term" value="P:mitophagy"/>
    <property type="evidence" value="ECO:0000318"/>
    <property type="project" value="GO_Central"/>
</dbReference>
<evidence type="ECO:0000259" key="8">
    <source>
        <dbReference type="Pfam" id="PF20638"/>
    </source>
</evidence>
<dbReference type="Pfam" id="PF20637">
    <property type="entry name" value="ATG5_HBR"/>
    <property type="match status" value="1"/>
</dbReference>
<keyword evidence="5" id="KW-0813">Transport</keyword>
<dbReference type="GO" id="GO:0034274">
    <property type="term" value="C:Atg12-Atg5-Atg16 complex"/>
    <property type="evidence" value="ECO:0000318"/>
    <property type="project" value="GO_Central"/>
</dbReference>
<dbReference type="InterPro" id="IPR042527">
    <property type="entry name" value="Atg5_UblA_dom_sf"/>
</dbReference>
<sequence>QAMDARRHVWEGAIPISFQLDPSEIATAPAPLPLLLMAARNGYLPLLANRIRQYFQNAVLSSPSSSTPSSDQILWFDFKGLPLKWHIPTGVLFDLLCLEPQRPWDLTVHFRGYPSEMMAPYEGDEAVKWSFMNTLKEASYIIRGNTKNVMDLTQNDQNNLWSSIVKGLRPVFDVETISGIWKNTIASQLSLLVLGESKASQVARNGKVPLRLYVRAVNGGLDDPFSLAPVKSWNEVMILTRPVEILRQEEGLAFTLGDALVKVLPQYFGSSSEDPEHSSSDSRVDEYGPGVQFDGTVKIQGIQPNLDLPFDWVARNLAGQEHFTHVCLWVPGK</sequence>
<feature type="domain" description="Autophagy protein ATG5 alpha-helical bundle region" evidence="7">
    <location>
        <begin position="125"/>
        <end position="169"/>
    </location>
</feature>
<dbReference type="InterPro" id="IPR048318">
    <property type="entry name" value="ATG5_UblB"/>
</dbReference>
<dbReference type="InterPro" id="IPR048940">
    <property type="entry name" value="ATG5_HBR"/>
</dbReference>
<dbReference type="AlphaFoldDB" id="D8RFL7"/>
<dbReference type="KEGG" id="smo:SELMODRAFT_92777"/>
<dbReference type="Gramene" id="EFJ28887">
    <property type="protein sequence ID" value="EFJ28887"/>
    <property type="gene ID" value="SELMODRAFT_92777"/>
</dbReference>
<dbReference type="InParanoid" id="D8RFL7"/>
<evidence type="ECO:0000313" key="9">
    <source>
        <dbReference type="EMBL" id="EFJ28887.1"/>
    </source>
</evidence>
<dbReference type="InterPro" id="IPR042526">
    <property type="entry name" value="Atg5_HR"/>
</dbReference>
<dbReference type="Gene3D" id="3.10.20.90">
    <property type="entry name" value="Phosphatidylinositol 3-kinase Catalytic Subunit, Chain A, domain 1"/>
    <property type="match status" value="1"/>
</dbReference>
<dbReference type="Pfam" id="PF04106">
    <property type="entry name" value="ATG5_UblB"/>
    <property type="match status" value="1"/>
</dbReference>
<dbReference type="PANTHER" id="PTHR13040">
    <property type="entry name" value="AUTOPHAGY PROTEIN 5"/>
    <property type="match status" value="1"/>
</dbReference>
<accession>D8RFL7</accession>
<feature type="domain" description="Autophagy protein ATG5 UblB" evidence="6">
    <location>
        <begin position="207"/>
        <end position="328"/>
    </location>
</feature>
<dbReference type="GO" id="GO:0034727">
    <property type="term" value="P:piecemeal microautophagy of the nucleus"/>
    <property type="evidence" value="ECO:0000318"/>
    <property type="project" value="GO_Central"/>
</dbReference>
<comment type="subunit">
    <text evidence="5">Conjugated with ATG12.</text>
</comment>
<protein>
    <recommendedName>
        <fullName evidence="5">Autophagy protein 5</fullName>
    </recommendedName>
</protein>
<dbReference type="Pfam" id="PF20638">
    <property type="entry name" value="ATG5_UblA"/>
    <property type="match status" value="1"/>
</dbReference>
<evidence type="ECO:0000256" key="1">
    <source>
        <dbReference type="ARBA" id="ARBA00006910"/>
    </source>
</evidence>
<comment type="function">
    <text evidence="5">Required for autophagy.</text>
</comment>
<dbReference type="HOGENOM" id="CLU_051894_0_0_1"/>
<name>D8RFL7_SELML</name>
<evidence type="ECO:0000313" key="10">
    <source>
        <dbReference type="Proteomes" id="UP000001514"/>
    </source>
</evidence>
<evidence type="ECO:0000256" key="4">
    <source>
        <dbReference type="ARBA" id="ARBA00023006"/>
    </source>
</evidence>